<name>A0A061JP98_STUST</name>
<proteinExistence type="predicted"/>
<organism evidence="1 2">
    <name type="scientific">Stutzerimonas stutzeri KOS6</name>
    <dbReference type="NCBI Taxonomy" id="1218352"/>
    <lineage>
        <taxon>Bacteria</taxon>
        <taxon>Pseudomonadati</taxon>
        <taxon>Pseudomonadota</taxon>
        <taxon>Gammaproteobacteria</taxon>
        <taxon>Pseudomonadales</taxon>
        <taxon>Pseudomonadaceae</taxon>
        <taxon>Stutzerimonas</taxon>
    </lineage>
</organism>
<gene>
    <name evidence="1" type="ORF">B597_016520</name>
</gene>
<evidence type="ECO:0000313" key="1">
    <source>
        <dbReference type="EMBL" id="EWC40180.1"/>
    </source>
</evidence>
<dbReference type="RefSeq" id="WP_024162238.1">
    <property type="nucleotide sequence ID" value="NZ_KK020676.1"/>
</dbReference>
<protein>
    <submittedName>
        <fullName evidence="1">Uncharacterized protein</fullName>
    </submittedName>
</protein>
<dbReference type="eggNOG" id="ENOG502ZMJD">
    <property type="taxonomic scope" value="Bacteria"/>
</dbReference>
<dbReference type="HOGENOM" id="CLU_2001942_0_0_6"/>
<dbReference type="EMBL" id="AMCZ02000024">
    <property type="protein sequence ID" value="EWC40180.1"/>
    <property type="molecule type" value="Genomic_DNA"/>
</dbReference>
<comment type="caution">
    <text evidence="1">The sequence shown here is derived from an EMBL/GenBank/DDBJ whole genome shotgun (WGS) entry which is preliminary data.</text>
</comment>
<sequence length="124" mass="13618">MNVTTINDAHEYRTAMQRAALTFLQRHQAEHLTDDGLLFERAVSYLVNALDVPAFMADQLVHLAMSELECLKRPVIGIDYASGADETRVALLNFFSGEAVLIPLRHLPARLQPPAAPLAAAATH</sequence>
<dbReference type="Proteomes" id="UP000026923">
    <property type="component" value="Unassembled WGS sequence"/>
</dbReference>
<evidence type="ECO:0000313" key="2">
    <source>
        <dbReference type="Proteomes" id="UP000026923"/>
    </source>
</evidence>
<reference evidence="1 2" key="1">
    <citation type="journal article" date="2013" name="Genome Announc.">
        <title>Draft Genome of the Nitrogen-Fixing Bacterium Pseudomonas stutzeri Strain KOS6 Isolated from Industrial Hydrocarbon Sludge.</title>
        <authorList>
            <person name="Grigoryeva T.V."/>
            <person name="Laikov A.V."/>
            <person name="Naumova R.P."/>
            <person name="Manolov A.I."/>
            <person name="Larin A.K."/>
            <person name="Karpova I.Y."/>
            <person name="Semashko T.A."/>
            <person name="Alexeev D.G."/>
            <person name="Kostryukova E.S."/>
            <person name="Muller R."/>
            <person name="Govorun V.M."/>
        </authorList>
    </citation>
    <scope>NUCLEOTIDE SEQUENCE [LARGE SCALE GENOMIC DNA]</scope>
    <source>
        <strain evidence="1 2">KOS6</strain>
    </source>
</reference>
<accession>A0A061JP98</accession>
<dbReference type="OrthoDB" id="6904776at2"/>
<dbReference type="AlphaFoldDB" id="A0A061JP98"/>